<feature type="compositionally biased region" description="Low complexity" evidence="1">
    <location>
        <begin position="78"/>
        <end position="92"/>
    </location>
</feature>
<dbReference type="Proteomes" id="UP000193642">
    <property type="component" value="Unassembled WGS sequence"/>
</dbReference>
<protein>
    <submittedName>
        <fullName evidence="2">Uncharacterized protein</fullName>
    </submittedName>
</protein>
<comment type="caution">
    <text evidence="2">The sequence shown here is derived from an EMBL/GenBank/DDBJ whole genome shotgun (WGS) entry which is preliminary data.</text>
</comment>
<keyword evidence="3" id="KW-1185">Reference proteome</keyword>
<organism evidence="2 3">
    <name type="scientific">Rhizoclosmatium globosum</name>
    <dbReference type="NCBI Taxonomy" id="329046"/>
    <lineage>
        <taxon>Eukaryota</taxon>
        <taxon>Fungi</taxon>
        <taxon>Fungi incertae sedis</taxon>
        <taxon>Chytridiomycota</taxon>
        <taxon>Chytridiomycota incertae sedis</taxon>
        <taxon>Chytridiomycetes</taxon>
        <taxon>Chytridiales</taxon>
        <taxon>Chytriomycetaceae</taxon>
        <taxon>Rhizoclosmatium</taxon>
    </lineage>
</organism>
<evidence type="ECO:0000313" key="2">
    <source>
        <dbReference type="EMBL" id="ORY47831.1"/>
    </source>
</evidence>
<dbReference type="OrthoDB" id="10375377at2759"/>
<dbReference type="AlphaFoldDB" id="A0A1Y2CLD1"/>
<proteinExistence type="predicted"/>
<feature type="region of interest" description="Disordered" evidence="1">
    <location>
        <begin position="34"/>
        <end position="100"/>
    </location>
</feature>
<name>A0A1Y2CLD1_9FUNG</name>
<sequence length="290" mass="31271">MRLRSALVHSIGRIDELANHEKTKLVSQKTINHTREVEARSKRNKAATAVKLEPENASASTSPCVAAPLTPSGPPPSYSSVPHSIPSSSSSSIGVKRPAPSKIDMDTYRKRVKAAMLSGASYSVVSPQSPTPTSTQNLTHPLPLRPSPSTISFPQAVALATQPVHSVPVKQEPTTSTPASKTKLMKYLPAKILQELPATTTTPQISNKVIQIPPLCLPTPPPLTSTLTPSTIHNTIKVEGDSTQLLVSVEDDGWEDVLQVPVVRSKPPIVKEEQREIRDSYREEDGCIVI</sequence>
<gene>
    <name evidence="2" type="ORF">BCR33DRAFT_714885</name>
</gene>
<accession>A0A1Y2CLD1</accession>
<feature type="non-terminal residue" evidence="2">
    <location>
        <position position="290"/>
    </location>
</feature>
<dbReference type="EMBL" id="MCGO01000013">
    <property type="protein sequence ID" value="ORY47831.1"/>
    <property type="molecule type" value="Genomic_DNA"/>
</dbReference>
<evidence type="ECO:0000313" key="3">
    <source>
        <dbReference type="Proteomes" id="UP000193642"/>
    </source>
</evidence>
<evidence type="ECO:0000256" key="1">
    <source>
        <dbReference type="SAM" id="MobiDB-lite"/>
    </source>
</evidence>
<reference evidence="2 3" key="1">
    <citation type="submission" date="2016-07" db="EMBL/GenBank/DDBJ databases">
        <title>Pervasive Adenine N6-methylation of Active Genes in Fungi.</title>
        <authorList>
            <consortium name="DOE Joint Genome Institute"/>
            <person name="Mondo S.J."/>
            <person name="Dannebaum R.O."/>
            <person name="Kuo R.C."/>
            <person name="Labutti K."/>
            <person name="Haridas S."/>
            <person name="Kuo A."/>
            <person name="Salamov A."/>
            <person name="Ahrendt S.R."/>
            <person name="Lipzen A."/>
            <person name="Sullivan W."/>
            <person name="Andreopoulos W.B."/>
            <person name="Clum A."/>
            <person name="Lindquist E."/>
            <person name="Daum C."/>
            <person name="Ramamoorthy G.K."/>
            <person name="Gryganskyi A."/>
            <person name="Culley D."/>
            <person name="Magnuson J.K."/>
            <person name="James T.Y."/>
            <person name="O'Malley M.A."/>
            <person name="Stajich J.E."/>
            <person name="Spatafora J.W."/>
            <person name="Visel A."/>
            <person name="Grigoriev I.V."/>
        </authorList>
    </citation>
    <scope>NUCLEOTIDE SEQUENCE [LARGE SCALE GENOMIC DNA]</scope>
    <source>
        <strain evidence="2 3">JEL800</strain>
    </source>
</reference>